<feature type="transmembrane region" description="Helical" evidence="7">
    <location>
        <begin position="12"/>
        <end position="44"/>
    </location>
</feature>
<evidence type="ECO:0000256" key="4">
    <source>
        <dbReference type="ARBA" id="ARBA00022692"/>
    </source>
</evidence>
<feature type="transmembrane region" description="Helical" evidence="7">
    <location>
        <begin position="89"/>
        <end position="107"/>
    </location>
</feature>
<dbReference type="PANTHER" id="PTHR30106:SF1">
    <property type="entry name" value="UPF0324 MEMBRANE PROTEIN FN0533"/>
    <property type="match status" value="1"/>
</dbReference>
<proteinExistence type="inferred from homology"/>
<accession>A0A433Y118</accession>
<gene>
    <name evidence="8" type="ORF">EJP82_23685</name>
</gene>
<dbReference type="GO" id="GO:0005886">
    <property type="term" value="C:plasma membrane"/>
    <property type="evidence" value="ECO:0007669"/>
    <property type="project" value="UniProtKB-SubCell"/>
</dbReference>
<dbReference type="Pfam" id="PF03601">
    <property type="entry name" value="Cons_hypoth698"/>
    <property type="match status" value="1"/>
</dbReference>
<feature type="transmembrane region" description="Helical" evidence="7">
    <location>
        <begin position="279"/>
        <end position="301"/>
    </location>
</feature>
<feature type="transmembrane region" description="Helical" evidence="7">
    <location>
        <begin position="252"/>
        <end position="273"/>
    </location>
</feature>
<dbReference type="PANTHER" id="PTHR30106">
    <property type="entry name" value="INNER MEMBRANE PROTEIN YEIH-RELATED"/>
    <property type="match status" value="1"/>
</dbReference>
<comment type="caution">
    <text evidence="8">The sequence shown here is derived from an EMBL/GenBank/DDBJ whole genome shotgun (WGS) entry which is preliminary data.</text>
</comment>
<comment type="subcellular location">
    <subcellularLocation>
        <location evidence="1">Cell membrane</location>
        <topology evidence="1">Multi-pass membrane protein</topology>
    </subcellularLocation>
</comment>
<keyword evidence="5 7" id="KW-1133">Transmembrane helix</keyword>
<feature type="transmembrane region" description="Helical" evidence="7">
    <location>
        <begin position="313"/>
        <end position="333"/>
    </location>
</feature>
<feature type="transmembrane region" description="Helical" evidence="7">
    <location>
        <begin position="146"/>
        <end position="167"/>
    </location>
</feature>
<feature type="transmembrane region" description="Helical" evidence="7">
    <location>
        <begin position="213"/>
        <end position="231"/>
    </location>
</feature>
<evidence type="ECO:0000256" key="6">
    <source>
        <dbReference type="ARBA" id="ARBA00023136"/>
    </source>
</evidence>
<comment type="similarity">
    <text evidence="2">Belongs to the UPF0324 family.</text>
</comment>
<protein>
    <submittedName>
        <fullName evidence="8">YeiH family putative sulfate export transporter</fullName>
    </submittedName>
</protein>
<dbReference type="AlphaFoldDB" id="A0A433Y118"/>
<evidence type="ECO:0000313" key="9">
    <source>
        <dbReference type="Proteomes" id="UP000279446"/>
    </source>
</evidence>
<evidence type="ECO:0000256" key="2">
    <source>
        <dbReference type="ARBA" id="ARBA00007977"/>
    </source>
</evidence>
<dbReference type="EMBL" id="RZNY01000031">
    <property type="protein sequence ID" value="RUT41368.1"/>
    <property type="molecule type" value="Genomic_DNA"/>
</dbReference>
<dbReference type="InterPro" id="IPR018383">
    <property type="entry name" value="UPF0324_pro"/>
</dbReference>
<dbReference type="Proteomes" id="UP000279446">
    <property type="component" value="Unassembled WGS sequence"/>
</dbReference>
<evidence type="ECO:0000256" key="5">
    <source>
        <dbReference type="ARBA" id="ARBA00022989"/>
    </source>
</evidence>
<evidence type="ECO:0000313" key="8">
    <source>
        <dbReference type="EMBL" id="RUT41368.1"/>
    </source>
</evidence>
<reference evidence="8 9" key="1">
    <citation type="submission" date="2018-12" db="EMBL/GenBank/DDBJ databases">
        <authorList>
            <person name="Sun L."/>
            <person name="Chen Z."/>
        </authorList>
    </citation>
    <scope>NUCLEOTIDE SEQUENCE [LARGE SCALE GENOMIC DNA]</scope>
    <source>
        <strain evidence="8 9">DSM 15890</strain>
    </source>
</reference>
<organism evidence="8 9">
    <name type="scientific">Paenibacillus anaericanus</name>
    <dbReference type="NCBI Taxonomy" id="170367"/>
    <lineage>
        <taxon>Bacteria</taxon>
        <taxon>Bacillati</taxon>
        <taxon>Bacillota</taxon>
        <taxon>Bacilli</taxon>
        <taxon>Bacillales</taxon>
        <taxon>Paenibacillaceae</taxon>
        <taxon>Paenibacillus</taxon>
    </lineage>
</organism>
<name>A0A433Y118_9BACL</name>
<evidence type="ECO:0000256" key="7">
    <source>
        <dbReference type="SAM" id="Phobius"/>
    </source>
</evidence>
<evidence type="ECO:0000256" key="3">
    <source>
        <dbReference type="ARBA" id="ARBA00022475"/>
    </source>
</evidence>
<feature type="transmembrane region" description="Helical" evidence="7">
    <location>
        <begin position="119"/>
        <end position="140"/>
    </location>
</feature>
<dbReference type="OrthoDB" id="9811391at2"/>
<feature type="transmembrane region" description="Helical" evidence="7">
    <location>
        <begin position="65"/>
        <end position="83"/>
    </location>
</feature>
<keyword evidence="3" id="KW-1003">Cell membrane</keyword>
<keyword evidence="9" id="KW-1185">Reference proteome</keyword>
<dbReference type="RefSeq" id="WP_127194532.1">
    <property type="nucleotide sequence ID" value="NZ_RZNY01000031.1"/>
</dbReference>
<sequence length="336" mass="35976">MITLRKLVPGLVLVTIISIISTLLGSYLPLVGGPVFGLLIGIVLNNTVGKPKNTLSGVQFSSKKVLQWSIIVIGCNLSLASVWSTGVESLAVLLSSLLAAFLAAYFFGKLLKIPTRLKILIGVGTAICGGSAIAATSPIIEAEETEIAYSISTIFMFNIAAVLLFPWIGHWLGLSDTGFGLWAGTAINDTSSVVAAGYMFSNAAGDYATIVKLVRTTFIIPVTFCLAMFFARKKKQQQQMDGSAETYNALKVFPWFIVYFLVASLLNTIGLFGDGFLAFTGHASKFMIVMALTAIGLSANFRSMLKTGVRPILFGLIVWFFVAAVSLSVQWVSAQL</sequence>
<keyword evidence="6 7" id="KW-0472">Membrane</keyword>
<keyword evidence="4 7" id="KW-0812">Transmembrane</keyword>
<evidence type="ECO:0000256" key="1">
    <source>
        <dbReference type="ARBA" id="ARBA00004651"/>
    </source>
</evidence>